<feature type="compositionally biased region" description="Basic and acidic residues" evidence="1">
    <location>
        <begin position="464"/>
        <end position="475"/>
    </location>
</feature>
<sequence>MLSVDVQVCHHVPLSVSVDDLNRWKECREQALPTIQVQLQRESLDYAVQVDLPPGSGSKSSGGLPKTISKLTSKFTKKASSSSGGGGSYSIPGTPSRSVFTASGSDDKAKAPGDGRLQGILHMSSLPCTPDPGQYPQGLAAQLANGCPPDDKGMNLPTDQEMQDVIDFLSGFNMGKSQQASPCSPQPPPQALPQPQQPQQPHPAQKPPQQHPSQQALQYYQHLLQPIGQQQQASPQHPSQQPPPQQQRVSTKWPNSSTQHPPQAPPPSGLSPIGQLGQWGAPGLPDLSSDLYSLGLVSTYMDSVMSEMLGHKPHGPRNNTWPNRDQSEGVFGALGDVLPFDPAVGSDPEFARYVAGVSQAMQQKRQAQHVRHPGSARSNWPITDESHRSWPHPEYYTEGDTMSSSWSANQGDSASSSDETSSANGDSLFSMFSGPDLVAAVKQRRKHSCGEQEAFTLPSPPLHHAGDDSSQDCKMKTWPPKAPWQHSSPHTNTLPNASSSLYQMTIPSSQWSDSMQMLQSPVWSTASDCSPSAGIASGFPYAQQQQQQHQTQATQQQQQQHQTQATQQQQQQASQHKPISKGFKSFPLKHEHRPSYLHQY</sequence>
<feature type="compositionally biased region" description="Polar residues" evidence="1">
    <location>
        <begin position="485"/>
        <end position="496"/>
    </location>
</feature>
<reference evidence="2" key="1">
    <citation type="journal article" date="2023" name="Science">
        <title>Genome structures resolve the early diversification of teleost fishes.</title>
        <authorList>
            <person name="Parey E."/>
            <person name="Louis A."/>
            <person name="Montfort J."/>
            <person name="Bouchez O."/>
            <person name="Roques C."/>
            <person name="Iampietro C."/>
            <person name="Lluch J."/>
            <person name="Castinel A."/>
            <person name="Donnadieu C."/>
            <person name="Desvignes T."/>
            <person name="Floi Bucao C."/>
            <person name="Jouanno E."/>
            <person name="Wen M."/>
            <person name="Mejri S."/>
            <person name="Dirks R."/>
            <person name="Jansen H."/>
            <person name="Henkel C."/>
            <person name="Chen W.J."/>
            <person name="Zahm M."/>
            <person name="Cabau C."/>
            <person name="Klopp C."/>
            <person name="Thompson A.W."/>
            <person name="Robinson-Rechavi M."/>
            <person name="Braasch I."/>
            <person name="Lecointre G."/>
            <person name="Bobe J."/>
            <person name="Postlethwait J.H."/>
            <person name="Berthelot C."/>
            <person name="Roest Crollius H."/>
            <person name="Guiguen Y."/>
        </authorList>
    </citation>
    <scope>NUCLEOTIDE SEQUENCE</scope>
    <source>
        <strain evidence="2">NC1722</strain>
    </source>
</reference>
<feature type="compositionally biased region" description="Low complexity" evidence="1">
    <location>
        <begin position="228"/>
        <end position="239"/>
    </location>
</feature>
<comment type="caution">
    <text evidence="2">The sequence shown here is derived from an EMBL/GenBank/DDBJ whole genome shotgun (WGS) entry which is preliminary data.</text>
</comment>
<evidence type="ECO:0000256" key="1">
    <source>
        <dbReference type="SAM" id="MobiDB-lite"/>
    </source>
</evidence>
<feature type="region of interest" description="Disordered" evidence="1">
    <location>
        <begin position="450"/>
        <end position="496"/>
    </location>
</feature>
<feature type="compositionally biased region" description="Pro residues" evidence="1">
    <location>
        <begin position="184"/>
        <end position="210"/>
    </location>
</feature>
<keyword evidence="3" id="KW-1185">Reference proteome</keyword>
<evidence type="ECO:0000313" key="2">
    <source>
        <dbReference type="EMBL" id="KAJ8407828.1"/>
    </source>
</evidence>
<feature type="region of interest" description="Disordered" evidence="1">
    <location>
        <begin position="228"/>
        <end position="277"/>
    </location>
</feature>
<evidence type="ECO:0000313" key="3">
    <source>
        <dbReference type="Proteomes" id="UP001221898"/>
    </source>
</evidence>
<dbReference type="InterPro" id="IPR043385">
    <property type="entry name" value="GARRE1"/>
</dbReference>
<feature type="compositionally biased region" description="Polar residues" evidence="1">
    <location>
        <begin position="400"/>
        <end position="410"/>
    </location>
</feature>
<gene>
    <name evidence="2" type="ORF">AAFF_G00268720</name>
</gene>
<dbReference type="PANTHER" id="PTHR15703:SF3">
    <property type="entry name" value="GRANULE ASSOCIATED RAC AND RHOG EFFECTOR PROTEIN 1"/>
    <property type="match status" value="1"/>
</dbReference>
<accession>A0AAD7SSG2</accession>
<dbReference type="GO" id="GO:0016601">
    <property type="term" value="P:Rac protein signal transduction"/>
    <property type="evidence" value="ECO:0007669"/>
    <property type="project" value="TreeGrafter"/>
</dbReference>
<name>A0AAD7SSG2_9TELE</name>
<dbReference type="EMBL" id="JAINUG010000037">
    <property type="protein sequence ID" value="KAJ8407828.1"/>
    <property type="molecule type" value="Genomic_DNA"/>
</dbReference>
<dbReference type="PANTHER" id="PTHR15703">
    <property type="entry name" value="RIKEN CDNA 4931406P16 GENE"/>
    <property type="match status" value="1"/>
</dbReference>
<organism evidence="2 3">
    <name type="scientific">Aldrovandia affinis</name>
    <dbReference type="NCBI Taxonomy" id="143900"/>
    <lineage>
        <taxon>Eukaryota</taxon>
        <taxon>Metazoa</taxon>
        <taxon>Chordata</taxon>
        <taxon>Craniata</taxon>
        <taxon>Vertebrata</taxon>
        <taxon>Euteleostomi</taxon>
        <taxon>Actinopterygii</taxon>
        <taxon>Neopterygii</taxon>
        <taxon>Teleostei</taxon>
        <taxon>Notacanthiformes</taxon>
        <taxon>Halosauridae</taxon>
        <taxon>Aldrovandia</taxon>
    </lineage>
</organism>
<feature type="region of interest" description="Disordered" evidence="1">
    <location>
        <begin position="368"/>
        <end position="428"/>
    </location>
</feature>
<feature type="region of interest" description="Disordered" evidence="1">
    <location>
        <begin position="534"/>
        <end position="600"/>
    </location>
</feature>
<feature type="region of interest" description="Disordered" evidence="1">
    <location>
        <begin position="75"/>
        <end position="116"/>
    </location>
</feature>
<feature type="region of interest" description="Disordered" evidence="1">
    <location>
        <begin position="174"/>
        <end position="214"/>
    </location>
</feature>
<feature type="compositionally biased region" description="Low complexity" evidence="1">
    <location>
        <begin position="542"/>
        <end position="573"/>
    </location>
</feature>
<protein>
    <submittedName>
        <fullName evidence="2">Uncharacterized protein</fullName>
    </submittedName>
</protein>
<proteinExistence type="predicted"/>
<dbReference type="GO" id="GO:1905762">
    <property type="term" value="F:CCR4-NOT complex binding"/>
    <property type="evidence" value="ECO:0007669"/>
    <property type="project" value="TreeGrafter"/>
</dbReference>
<feature type="compositionally biased region" description="Low complexity" evidence="1">
    <location>
        <begin position="411"/>
        <end position="427"/>
    </location>
</feature>
<dbReference type="AlphaFoldDB" id="A0AAD7SSG2"/>
<dbReference type="Proteomes" id="UP001221898">
    <property type="component" value="Unassembled WGS sequence"/>
</dbReference>